<evidence type="ECO:0008006" key="3">
    <source>
        <dbReference type="Google" id="ProtNLM"/>
    </source>
</evidence>
<dbReference type="EMBL" id="JALKFT010000028">
    <property type="protein sequence ID" value="MCK9878205.1"/>
    <property type="molecule type" value="Genomic_DNA"/>
</dbReference>
<dbReference type="RefSeq" id="WP_248826334.1">
    <property type="nucleotide sequence ID" value="NZ_JALKFT010000028.1"/>
</dbReference>
<reference evidence="1 2" key="1">
    <citation type="submission" date="2022-04" db="EMBL/GenBank/DDBJ databases">
        <title>Genome diversity in the genus Frankia.</title>
        <authorList>
            <person name="Carlos-Shanley C."/>
            <person name="Hahn D."/>
        </authorList>
    </citation>
    <scope>NUCLEOTIDE SEQUENCE [LARGE SCALE GENOMIC DNA]</scope>
    <source>
        <strain evidence="1 2">Ag45/Mut15</strain>
    </source>
</reference>
<evidence type="ECO:0000313" key="1">
    <source>
        <dbReference type="EMBL" id="MCK9878205.1"/>
    </source>
</evidence>
<accession>A0ABT0K343</accession>
<dbReference type="Proteomes" id="UP001201873">
    <property type="component" value="Unassembled WGS sequence"/>
</dbReference>
<keyword evidence="2" id="KW-1185">Reference proteome</keyword>
<comment type="caution">
    <text evidence="1">The sequence shown here is derived from an EMBL/GenBank/DDBJ whole genome shotgun (WGS) entry which is preliminary data.</text>
</comment>
<gene>
    <name evidence="1" type="ORF">MXD59_20950</name>
</gene>
<proteinExistence type="predicted"/>
<protein>
    <recommendedName>
        <fullName evidence="3">DUF4267 domain-containing protein</fullName>
    </recommendedName>
</protein>
<organism evidence="1 2">
    <name type="scientific">Frankia umida</name>
    <dbReference type="NCBI Taxonomy" id="573489"/>
    <lineage>
        <taxon>Bacteria</taxon>
        <taxon>Bacillati</taxon>
        <taxon>Actinomycetota</taxon>
        <taxon>Actinomycetes</taxon>
        <taxon>Frankiales</taxon>
        <taxon>Frankiaceae</taxon>
        <taxon>Frankia</taxon>
    </lineage>
</organism>
<sequence length="142" mass="14682">MNPTRRHPPTSPPHTLHTLTLGVLRTAVGLAALTRAVDILRLTGIDRTTATHLAWTARLAGIRDIALGAGLLTAHTTGRDTHLWITAGMLADTADVSVFATATARGHLPPALGTAMTTAALGGAAAALPLLRRHQPTANTGE</sequence>
<name>A0ABT0K343_9ACTN</name>
<evidence type="ECO:0000313" key="2">
    <source>
        <dbReference type="Proteomes" id="UP001201873"/>
    </source>
</evidence>